<dbReference type="AlphaFoldDB" id="A0A1R3KFH0"/>
<dbReference type="Proteomes" id="UP000187203">
    <property type="component" value="Unassembled WGS sequence"/>
</dbReference>
<feature type="compositionally biased region" description="Polar residues" evidence="1">
    <location>
        <begin position="26"/>
        <end position="38"/>
    </location>
</feature>
<evidence type="ECO:0000256" key="1">
    <source>
        <dbReference type="SAM" id="MobiDB-lite"/>
    </source>
</evidence>
<gene>
    <name evidence="2" type="ORF">COLO4_08525</name>
</gene>
<protein>
    <submittedName>
        <fullName evidence="2">Uncharacterized protein</fullName>
    </submittedName>
</protein>
<evidence type="ECO:0000313" key="2">
    <source>
        <dbReference type="EMBL" id="OMP05825.1"/>
    </source>
</evidence>
<name>A0A1R3KFH0_9ROSI</name>
<evidence type="ECO:0000313" key="3">
    <source>
        <dbReference type="Proteomes" id="UP000187203"/>
    </source>
</evidence>
<accession>A0A1R3KFH0</accession>
<comment type="caution">
    <text evidence="2">The sequence shown here is derived from an EMBL/GenBank/DDBJ whole genome shotgun (WGS) entry which is preliminary data.</text>
</comment>
<sequence>MRFSRCLRERLWREKGVGDKSMESVWDSQRFSERNSPL</sequence>
<feature type="region of interest" description="Disordered" evidence="1">
    <location>
        <begin position="16"/>
        <end position="38"/>
    </location>
</feature>
<reference evidence="3" key="1">
    <citation type="submission" date="2013-09" db="EMBL/GenBank/DDBJ databases">
        <title>Corchorus olitorius genome sequencing.</title>
        <authorList>
            <person name="Alam M."/>
            <person name="Haque M.S."/>
            <person name="Islam M.S."/>
            <person name="Emdad E.M."/>
            <person name="Islam M.M."/>
            <person name="Ahmed B."/>
            <person name="Halim A."/>
            <person name="Hossen Q.M.M."/>
            <person name="Hossain M.Z."/>
            <person name="Ahmed R."/>
            <person name="Khan M.M."/>
            <person name="Islam R."/>
            <person name="Rashid M.M."/>
            <person name="Khan S.A."/>
            <person name="Rahman M.S."/>
            <person name="Alam M."/>
            <person name="Yahiya A.S."/>
            <person name="Khan M.S."/>
            <person name="Azam M.S."/>
            <person name="Haque T."/>
            <person name="Lashkar M.Z.H."/>
            <person name="Akhand A.I."/>
            <person name="Morshed G."/>
            <person name="Roy S."/>
            <person name="Uddin K.S."/>
            <person name="Rabeya T."/>
            <person name="Hossain A.S."/>
            <person name="Chowdhury A."/>
            <person name="Snigdha A.R."/>
            <person name="Mortoza M.S."/>
            <person name="Matin S.A."/>
            <person name="Hoque S.M.E."/>
            <person name="Islam M.K."/>
            <person name="Roy D.K."/>
            <person name="Haider R."/>
            <person name="Moosa M.M."/>
            <person name="Elias S.M."/>
            <person name="Hasan A.M."/>
            <person name="Jahan S."/>
            <person name="Shafiuddin M."/>
            <person name="Mahmood N."/>
            <person name="Shommy N.S."/>
        </authorList>
    </citation>
    <scope>NUCLEOTIDE SEQUENCE [LARGE SCALE GENOMIC DNA]</scope>
    <source>
        <strain evidence="3">cv. O-4</strain>
    </source>
</reference>
<proteinExistence type="predicted"/>
<organism evidence="2 3">
    <name type="scientific">Corchorus olitorius</name>
    <dbReference type="NCBI Taxonomy" id="93759"/>
    <lineage>
        <taxon>Eukaryota</taxon>
        <taxon>Viridiplantae</taxon>
        <taxon>Streptophyta</taxon>
        <taxon>Embryophyta</taxon>
        <taxon>Tracheophyta</taxon>
        <taxon>Spermatophyta</taxon>
        <taxon>Magnoliopsida</taxon>
        <taxon>eudicotyledons</taxon>
        <taxon>Gunneridae</taxon>
        <taxon>Pentapetalae</taxon>
        <taxon>rosids</taxon>
        <taxon>malvids</taxon>
        <taxon>Malvales</taxon>
        <taxon>Malvaceae</taxon>
        <taxon>Grewioideae</taxon>
        <taxon>Apeibeae</taxon>
        <taxon>Corchorus</taxon>
    </lineage>
</organism>
<dbReference type="EMBL" id="AWUE01013836">
    <property type="protein sequence ID" value="OMP05825.1"/>
    <property type="molecule type" value="Genomic_DNA"/>
</dbReference>
<keyword evidence="3" id="KW-1185">Reference proteome</keyword>